<dbReference type="RefSeq" id="WP_122972242.1">
    <property type="nucleotide sequence ID" value="NZ_RHLQ01000023.1"/>
</dbReference>
<evidence type="ECO:0000313" key="1">
    <source>
        <dbReference type="EMBL" id="RNC98649.1"/>
    </source>
</evidence>
<comment type="caution">
    <text evidence="1">The sequence shown here is derived from an EMBL/GenBank/DDBJ whole genome shotgun (WGS) entry which is preliminary data.</text>
</comment>
<sequence length="143" mass="16244">MLKKFSFLTLSLLIFIFIIGCSEEQETNKGEFTADKSDFEDNLFTNRQNQTIGSLIENEIIILGSYSKQAREKTSLDDIISKTSKSTGEDVELTFKNAEIKTKGDKYNITADNGLSLVFKKVGDRIIEDEEGQEYYTAQYPKN</sequence>
<dbReference type="AlphaFoldDB" id="A0A3M8H8M1"/>
<dbReference type="PROSITE" id="PS51257">
    <property type="entry name" value="PROKAR_LIPOPROTEIN"/>
    <property type="match status" value="1"/>
</dbReference>
<dbReference type="OrthoDB" id="2742190at2"/>
<keyword evidence="2" id="KW-1185">Reference proteome</keyword>
<dbReference type="Proteomes" id="UP000279909">
    <property type="component" value="Unassembled WGS sequence"/>
</dbReference>
<evidence type="ECO:0000313" key="2">
    <source>
        <dbReference type="Proteomes" id="UP000279909"/>
    </source>
</evidence>
<dbReference type="EMBL" id="RHLQ01000023">
    <property type="protein sequence ID" value="RNC98649.1"/>
    <property type="molecule type" value="Genomic_DNA"/>
</dbReference>
<accession>A0A3M8H8M1</accession>
<evidence type="ECO:0008006" key="3">
    <source>
        <dbReference type="Google" id="ProtNLM"/>
    </source>
</evidence>
<proteinExistence type="predicted"/>
<gene>
    <name evidence="1" type="ORF">EC501_10470</name>
</gene>
<organism evidence="1 2">
    <name type="scientific">Lysinibacillus halotolerans</name>
    <dbReference type="NCBI Taxonomy" id="1368476"/>
    <lineage>
        <taxon>Bacteria</taxon>
        <taxon>Bacillati</taxon>
        <taxon>Bacillota</taxon>
        <taxon>Bacilli</taxon>
        <taxon>Bacillales</taxon>
        <taxon>Bacillaceae</taxon>
        <taxon>Lysinibacillus</taxon>
    </lineage>
</organism>
<name>A0A3M8H8M1_9BACI</name>
<protein>
    <recommendedName>
        <fullName evidence="3">Lipoprotein</fullName>
    </recommendedName>
</protein>
<reference evidence="1 2" key="1">
    <citation type="journal article" date="2014" name="Int. J. Syst. Evol. Microbiol.">
        <title>Lysinibacillus halotolerans sp. nov., isolated from saline-alkaline soil.</title>
        <authorList>
            <person name="Kong D."/>
            <person name="Wang Y."/>
            <person name="Zhao B."/>
            <person name="Li Y."/>
            <person name="Song J."/>
            <person name="Zhai Y."/>
            <person name="Zhang C."/>
            <person name="Wang H."/>
            <person name="Chen X."/>
            <person name="Zhao B."/>
            <person name="Ruan Z."/>
        </authorList>
    </citation>
    <scope>NUCLEOTIDE SEQUENCE [LARGE SCALE GENOMIC DNA]</scope>
    <source>
        <strain evidence="1 2">MCCC 1A12703</strain>
    </source>
</reference>